<name>V9E297_PHYNI</name>
<proteinExistence type="predicted"/>
<dbReference type="Proteomes" id="UP000018721">
    <property type="component" value="Unassembled WGS sequence"/>
</dbReference>
<keyword evidence="2" id="KW-1185">Reference proteome</keyword>
<gene>
    <name evidence="1" type="ORF">F443_20570</name>
</gene>
<dbReference type="HOGENOM" id="CLU_2693173_0_0_1"/>
<dbReference type="EMBL" id="ANIZ01003596">
    <property type="protein sequence ID" value="ETI32673.1"/>
    <property type="molecule type" value="Genomic_DNA"/>
</dbReference>
<accession>V9E297</accession>
<comment type="caution">
    <text evidence="1">The sequence shown here is derived from an EMBL/GenBank/DDBJ whole genome shotgun (WGS) entry which is preliminary data.</text>
</comment>
<dbReference type="AlphaFoldDB" id="V9E297"/>
<evidence type="ECO:0000313" key="1">
    <source>
        <dbReference type="EMBL" id="ETI32673.1"/>
    </source>
</evidence>
<protein>
    <submittedName>
        <fullName evidence="1">Uncharacterized protein</fullName>
    </submittedName>
</protein>
<organism evidence="1 2">
    <name type="scientific">Phytophthora nicotianae P1569</name>
    <dbReference type="NCBI Taxonomy" id="1317065"/>
    <lineage>
        <taxon>Eukaryota</taxon>
        <taxon>Sar</taxon>
        <taxon>Stramenopiles</taxon>
        <taxon>Oomycota</taxon>
        <taxon>Peronosporomycetes</taxon>
        <taxon>Peronosporales</taxon>
        <taxon>Peronosporaceae</taxon>
        <taxon>Phytophthora</taxon>
    </lineage>
</organism>
<reference evidence="1 2" key="1">
    <citation type="submission" date="2013-11" db="EMBL/GenBank/DDBJ databases">
        <title>The Genome Sequence of Phytophthora parasitica P1569.</title>
        <authorList>
            <consortium name="The Broad Institute Genomics Platform"/>
            <person name="Russ C."/>
            <person name="Tyler B."/>
            <person name="Panabieres F."/>
            <person name="Shan W."/>
            <person name="Tripathy S."/>
            <person name="Grunwald N."/>
            <person name="Machado M."/>
            <person name="Johnson C.S."/>
            <person name="Arredondo F."/>
            <person name="Hong C."/>
            <person name="Coffey M."/>
            <person name="Young S.K."/>
            <person name="Zeng Q."/>
            <person name="Gargeya S."/>
            <person name="Fitzgerald M."/>
            <person name="Abouelleil A."/>
            <person name="Alvarado L."/>
            <person name="Chapman S.B."/>
            <person name="Gainer-Dewar J."/>
            <person name="Goldberg J."/>
            <person name="Griggs A."/>
            <person name="Gujja S."/>
            <person name="Hansen M."/>
            <person name="Howarth C."/>
            <person name="Imamovic A."/>
            <person name="Ireland A."/>
            <person name="Larimer J."/>
            <person name="McCowan C."/>
            <person name="Murphy C."/>
            <person name="Pearson M."/>
            <person name="Poon T.W."/>
            <person name="Priest M."/>
            <person name="Roberts A."/>
            <person name="Saif S."/>
            <person name="Shea T."/>
            <person name="Sykes S."/>
            <person name="Wortman J."/>
            <person name="Nusbaum C."/>
            <person name="Birren B."/>
        </authorList>
    </citation>
    <scope>NUCLEOTIDE SEQUENCE [LARGE SCALE GENOMIC DNA]</scope>
    <source>
        <strain evidence="1 2">P1569</strain>
    </source>
</reference>
<sequence>MDFTHGTTIWGINWRRSSNLVPNVKTWFSYFIARSLVLTSVTGRGFPVLDFIWLDQQTMTISTILIYFKEKNPG</sequence>
<evidence type="ECO:0000313" key="2">
    <source>
        <dbReference type="Proteomes" id="UP000018721"/>
    </source>
</evidence>